<dbReference type="STRING" id="1210090.GCA_001613185_06688"/>
<dbReference type="AlphaFoldDB" id="A0A366E421"/>
<proteinExistence type="inferred from homology"/>
<feature type="domain" description="Ketoreductase" evidence="4">
    <location>
        <begin position="10"/>
        <end position="195"/>
    </location>
</feature>
<reference evidence="5 6" key="1">
    <citation type="submission" date="2018-06" db="EMBL/GenBank/DDBJ databases">
        <title>Genomic Encyclopedia of Type Strains, Phase IV (KMG-IV): sequencing the most valuable type-strain genomes for metagenomic binning, comparative biology and taxonomic classification.</title>
        <authorList>
            <person name="Goeker M."/>
        </authorList>
    </citation>
    <scope>NUCLEOTIDE SEQUENCE [LARGE SCALE GENOMIC DNA]</scope>
    <source>
        <strain evidence="5 6">DSM 44599</strain>
    </source>
</reference>
<dbReference type="PANTHER" id="PTHR44196:SF2">
    <property type="entry name" value="SHORT-CHAIN DEHYDROGENASE-RELATED"/>
    <property type="match status" value="1"/>
</dbReference>
<dbReference type="InterPro" id="IPR002347">
    <property type="entry name" value="SDR_fam"/>
</dbReference>
<dbReference type="PANTHER" id="PTHR44196">
    <property type="entry name" value="DEHYDROGENASE/REDUCTASE SDR FAMILY MEMBER 7B"/>
    <property type="match status" value="1"/>
</dbReference>
<dbReference type="GO" id="GO:0016491">
    <property type="term" value="F:oxidoreductase activity"/>
    <property type="evidence" value="ECO:0007669"/>
    <property type="project" value="UniProtKB-KW"/>
</dbReference>
<dbReference type="PRINTS" id="PR00080">
    <property type="entry name" value="SDRFAMILY"/>
</dbReference>
<dbReference type="EMBL" id="QNRE01000001">
    <property type="protein sequence ID" value="RBO97057.1"/>
    <property type="molecule type" value="Genomic_DNA"/>
</dbReference>
<dbReference type="OrthoDB" id="9810734at2"/>
<dbReference type="PROSITE" id="PS00061">
    <property type="entry name" value="ADH_SHORT"/>
    <property type="match status" value="1"/>
</dbReference>
<dbReference type="RefSeq" id="WP_113974952.1">
    <property type="nucleotide sequence ID" value="NZ_CP107943.1"/>
</dbReference>
<protein>
    <recommendedName>
        <fullName evidence="4">Ketoreductase domain-containing protein</fullName>
    </recommendedName>
</protein>
<keyword evidence="6" id="KW-1185">Reference proteome</keyword>
<accession>A0A366E421</accession>
<comment type="caution">
    <text evidence="5">The sequence shown here is derived from an EMBL/GenBank/DDBJ whole genome shotgun (WGS) entry which is preliminary data.</text>
</comment>
<evidence type="ECO:0000256" key="2">
    <source>
        <dbReference type="ARBA" id="ARBA00023002"/>
    </source>
</evidence>
<dbReference type="SMART" id="SM00822">
    <property type="entry name" value="PKS_KR"/>
    <property type="match status" value="1"/>
</dbReference>
<name>A0A366E421_9NOCA</name>
<dbReference type="Proteomes" id="UP000252586">
    <property type="component" value="Unassembled WGS sequence"/>
</dbReference>
<organism evidence="5 6">
    <name type="scientific">Nocardia puris</name>
    <dbReference type="NCBI Taxonomy" id="208602"/>
    <lineage>
        <taxon>Bacteria</taxon>
        <taxon>Bacillati</taxon>
        <taxon>Actinomycetota</taxon>
        <taxon>Actinomycetes</taxon>
        <taxon>Mycobacteriales</taxon>
        <taxon>Nocardiaceae</taxon>
        <taxon>Nocardia</taxon>
    </lineage>
</organism>
<dbReference type="InterPro" id="IPR020904">
    <property type="entry name" value="Sc_DH/Rdtase_CS"/>
</dbReference>
<evidence type="ECO:0000313" key="5">
    <source>
        <dbReference type="EMBL" id="RBO97057.1"/>
    </source>
</evidence>
<keyword evidence="2" id="KW-0560">Oxidoreductase</keyword>
<gene>
    <name evidence="5" type="ORF">DFR74_1011076</name>
</gene>
<evidence type="ECO:0000256" key="3">
    <source>
        <dbReference type="RuleBase" id="RU000363"/>
    </source>
</evidence>
<dbReference type="InterPro" id="IPR057326">
    <property type="entry name" value="KR_dom"/>
</dbReference>
<dbReference type="Gene3D" id="3.40.50.720">
    <property type="entry name" value="NAD(P)-binding Rossmann-like Domain"/>
    <property type="match status" value="1"/>
</dbReference>
<dbReference type="PIRSF" id="PIRSF000126">
    <property type="entry name" value="11-beta-HSD1"/>
    <property type="match status" value="1"/>
</dbReference>
<sequence length="283" mass="28809">MTLPPPASDATAVVTGSSSGIGAAIARALAARGHHVSLVARRADRLADLADRIRAEGGAADAVPADLTDPAQRAALPDRVAALGRTPSILVNNAGTSIIGPAVEYDPARQLAVIEVDAVAVADLCVGFVPGMVARGRGAVLTVSSTAAFQPMPGQAAYSAAKAFALTYTQALAAELRGTGVTATVLCPGPVATEIGVLAGMTQEEFERSMPAPFWLSAEQVAESGIDAADKGKLLVVPGAPNRALGVFGRLAPRAWLLRQLATASPAMRSRPRTASEYATKGI</sequence>
<dbReference type="SUPFAM" id="SSF51735">
    <property type="entry name" value="NAD(P)-binding Rossmann-fold domains"/>
    <property type="match status" value="1"/>
</dbReference>
<evidence type="ECO:0000259" key="4">
    <source>
        <dbReference type="SMART" id="SM00822"/>
    </source>
</evidence>
<evidence type="ECO:0000256" key="1">
    <source>
        <dbReference type="ARBA" id="ARBA00006484"/>
    </source>
</evidence>
<dbReference type="CDD" id="cd05233">
    <property type="entry name" value="SDR_c"/>
    <property type="match status" value="1"/>
</dbReference>
<dbReference type="GO" id="GO:0016020">
    <property type="term" value="C:membrane"/>
    <property type="evidence" value="ECO:0007669"/>
    <property type="project" value="TreeGrafter"/>
</dbReference>
<dbReference type="InterPro" id="IPR036291">
    <property type="entry name" value="NAD(P)-bd_dom_sf"/>
</dbReference>
<comment type="similarity">
    <text evidence="1 3">Belongs to the short-chain dehydrogenases/reductases (SDR) family.</text>
</comment>
<evidence type="ECO:0000313" key="6">
    <source>
        <dbReference type="Proteomes" id="UP000252586"/>
    </source>
</evidence>
<dbReference type="PRINTS" id="PR00081">
    <property type="entry name" value="GDHRDH"/>
</dbReference>
<dbReference type="Pfam" id="PF00106">
    <property type="entry name" value="adh_short"/>
    <property type="match status" value="1"/>
</dbReference>